<dbReference type="STRING" id="1434232.MAIT1_03504"/>
<feature type="domain" description="General secretion pathway GspH" evidence="12">
    <location>
        <begin position="31"/>
        <end position="141"/>
    </location>
</feature>
<feature type="chain" id="PRO_5012463478" description="Type II secretion system protein H" evidence="11">
    <location>
        <begin position="19"/>
        <end position="160"/>
    </location>
</feature>
<dbReference type="GO" id="GO:0015627">
    <property type="term" value="C:type II protein secretion system complex"/>
    <property type="evidence" value="ECO:0007669"/>
    <property type="project" value="InterPro"/>
</dbReference>
<keyword evidence="3" id="KW-1003">Cell membrane</keyword>
<evidence type="ECO:0000256" key="5">
    <source>
        <dbReference type="ARBA" id="ARBA00022519"/>
    </source>
</evidence>
<evidence type="ECO:0000256" key="6">
    <source>
        <dbReference type="ARBA" id="ARBA00022692"/>
    </source>
</evidence>
<evidence type="ECO:0000256" key="11">
    <source>
        <dbReference type="SAM" id="SignalP"/>
    </source>
</evidence>
<protein>
    <recommendedName>
        <fullName evidence="2">Type II secretion system protein H</fullName>
    </recommendedName>
    <alternativeName>
        <fullName evidence="10">General secretion pathway protein H</fullName>
    </alternativeName>
</protein>
<proteinExistence type="inferred from homology"/>
<dbReference type="NCBIfam" id="TIGR01708">
    <property type="entry name" value="typeII_sec_gspH"/>
    <property type="match status" value="1"/>
</dbReference>
<reference evidence="13 14" key="1">
    <citation type="journal article" date="2016" name="BMC Genomics">
        <title>Combined genomic and structural analyses of a cultured magnetotactic bacterium reveals its niche adaptation to a dynamic environment.</title>
        <authorList>
            <person name="Araujo A.C."/>
            <person name="Morillo V."/>
            <person name="Cypriano J."/>
            <person name="Teixeira L.C."/>
            <person name="Leao P."/>
            <person name="Lyra S."/>
            <person name="Almeida L.G."/>
            <person name="Bazylinski D.A."/>
            <person name="Vasconcellos A.T."/>
            <person name="Abreu F."/>
            <person name="Lins U."/>
        </authorList>
    </citation>
    <scope>NUCLEOTIDE SEQUENCE [LARGE SCALE GENOMIC DNA]</scope>
    <source>
        <strain evidence="13 14">IT-1</strain>
    </source>
</reference>
<organism evidence="13 14">
    <name type="scientific">Magnetofaba australis IT-1</name>
    <dbReference type="NCBI Taxonomy" id="1434232"/>
    <lineage>
        <taxon>Bacteria</taxon>
        <taxon>Pseudomonadati</taxon>
        <taxon>Pseudomonadota</taxon>
        <taxon>Magnetococcia</taxon>
        <taxon>Magnetococcales</taxon>
        <taxon>Magnetococcaceae</taxon>
        <taxon>Magnetofaba</taxon>
    </lineage>
</organism>
<dbReference type="InterPro" id="IPR022346">
    <property type="entry name" value="T2SS_GspH"/>
</dbReference>
<dbReference type="PRINTS" id="PR00885">
    <property type="entry name" value="BCTERIALGSPH"/>
</dbReference>
<dbReference type="InterPro" id="IPR002416">
    <property type="entry name" value="T2SS_protein-GspH"/>
</dbReference>
<evidence type="ECO:0000256" key="8">
    <source>
        <dbReference type="ARBA" id="ARBA00023136"/>
    </source>
</evidence>
<comment type="similarity">
    <text evidence="9">Belongs to the GSP H family.</text>
</comment>
<evidence type="ECO:0000256" key="2">
    <source>
        <dbReference type="ARBA" id="ARBA00021549"/>
    </source>
</evidence>
<keyword evidence="6" id="KW-0812">Transmembrane</keyword>
<evidence type="ECO:0000256" key="1">
    <source>
        <dbReference type="ARBA" id="ARBA00004377"/>
    </source>
</evidence>
<keyword evidence="14" id="KW-1185">Reference proteome</keyword>
<dbReference type="SUPFAM" id="SSF54523">
    <property type="entry name" value="Pili subunits"/>
    <property type="match status" value="1"/>
</dbReference>
<accession>A0A1Y2K6R2</accession>
<keyword evidence="5" id="KW-0997">Cell inner membrane</keyword>
<evidence type="ECO:0000256" key="10">
    <source>
        <dbReference type="ARBA" id="ARBA00030775"/>
    </source>
</evidence>
<evidence type="ECO:0000259" key="12">
    <source>
        <dbReference type="Pfam" id="PF12019"/>
    </source>
</evidence>
<keyword evidence="7" id="KW-1133">Transmembrane helix</keyword>
<comment type="caution">
    <text evidence="13">The sequence shown here is derived from an EMBL/GenBank/DDBJ whole genome shotgun (WGS) entry which is preliminary data.</text>
</comment>
<dbReference type="GO" id="GO:0015628">
    <property type="term" value="P:protein secretion by the type II secretion system"/>
    <property type="evidence" value="ECO:0007669"/>
    <property type="project" value="InterPro"/>
</dbReference>
<dbReference type="GO" id="GO:0005886">
    <property type="term" value="C:plasma membrane"/>
    <property type="evidence" value="ECO:0007669"/>
    <property type="project" value="UniProtKB-SubCell"/>
</dbReference>
<dbReference type="InterPro" id="IPR045584">
    <property type="entry name" value="Pilin-like"/>
</dbReference>
<evidence type="ECO:0000313" key="13">
    <source>
        <dbReference type="EMBL" id="OSM05331.1"/>
    </source>
</evidence>
<keyword evidence="4" id="KW-0488">Methylation</keyword>
<name>A0A1Y2K6R2_9PROT</name>
<dbReference type="Proteomes" id="UP000194003">
    <property type="component" value="Unassembled WGS sequence"/>
</dbReference>
<dbReference type="Pfam" id="PF12019">
    <property type="entry name" value="GspH"/>
    <property type="match status" value="1"/>
</dbReference>
<dbReference type="Gene3D" id="3.55.40.10">
    <property type="entry name" value="minor pseudopilin epsh domain"/>
    <property type="match status" value="1"/>
</dbReference>
<dbReference type="EMBL" id="LVJN01000018">
    <property type="protein sequence ID" value="OSM05331.1"/>
    <property type="molecule type" value="Genomic_DNA"/>
</dbReference>
<gene>
    <name evidence="13" type="ORF">MAIT1_03504</name>
</gene>
<evidence type="ECO:0000313" key="14">
    <source>
        <dbReference type="Proteomes" id="UP000194003"/>
    </source>
</evidence>
<feature type="signal peptide" evidence="11">
    <location>
        <begin position="1"/>
        <end position="18"/>
    </location>
</feature>
<keyword evidence="11" id="KW-0732">Signal</keyword>
<evidence type="ECO:0000256" key="3">
    <source>
        <dbReference type="ARBA" id="ARBA00022475"/>
    </source>
</evidence>
<dbReference type="InterPro" id="IPR049875">
    <property type="entry name" value="TypeII_GspH"/>
</dbReference>
<evidence type="ECO:0000256" key="7">
    <source>
        <dbReference type="ARBA" id="ARBA00022989"/>
    </source>
</evidence>
<evidence type="ECO:0000256" key="9">
    <source>
        <dbReference type="ARBA" id="ARBA00025772"/>
    </source>
</evidence>
<comment type="subcellular location">
    <subcellularLocation>
        <location evidence="1">Cell inner membrane</location>
        <topology evidence="1">Single-pass membrane protein</topology>
    </subcellularLocation>
</comment>
<evidence type="ECO:0000256" key="4">
    <source>
        <dbReference type="ARBA" id="ARBA00022481"/>
    </source>
</evidence>
<sequence length="160" mass="18274">MLVVVFIMALMVSMAALSVNTAGDDRVMEEEAKRFTALMRLATQEAITRSEDYGVRFVTTGFDFVRFDEEKRVWTPVTDGETFRPRQLPPGIQQELSVEGLTVELALDYETQERKIRPHVLLFSSGEITPFELALKGPNAVRYEMTGSLIGEIKWDRRRL</sequence>
<keyword evidence="8" id="KW-0472">Membrane</keyword>
<dbReference type="AlphaFoldDB" id="A0A1Y2K6R2"/>